<protein>
    <submittedName>
        <fullName evidence="3">Uncharacterized protein</fullName>
    </submittedName>
</protein>
<accession>A0A836A7U8</accession>
<organism evidence="3 4">
    <name type="scientific">Ovis aries</name>
    <name type="common">Sheep</name>
    <dbReference type="NCBI Taxonomy" id="9940"/>
    <lineage>
        <taxon>Eukaryota</taxon>
        <taxon>Metazoa</taxon>
        <taxon>Chordata</taxon>
        <taxon>Craniata</taxon>
        <taxon>Vertebrata</taxon>
        <taxon>Euteleostomi</taxon>
        <taxon>Mammalia</taxon>
        <taxon>Eutheria</taxon>
        <taxon>Laurasiatheria</taxon>
        <taxon>Artiodactyla</taxon>
        <taxon>Ruminantia</taxon>
        <taxon>Pecora</taxon>
        <taxon>Bovidae</taxon>
        <taxon>Caprinae</taxon>
        <taxon>Ovis</taxon>
    </lineage>
</organism>
<evidence type="ECO:0000256" key="2">
    <source>
        <dbReference type="SAM" id="Phobius"/>
    </source>
</evidence>
<dbReference type="Proteomes" id="UP000664991">
    <property type="component" value="Unassembled WGS sequence"/>
</dbReference>
<evidence type="ECO:0000313" key="3">
    <source>
        <dbReference type="EMBL" id="KAG5208576.1"/>
    </source>
</evidence>
<name>A0A836A7U8_SHEEP</name>
<comment type="caution">
    <text evidence="3">The sequence shown here is derived from an EMBL/GenBank/DDBJ whole genome shotgun (WGS) entry which is preliminary data.</text>
</comment>
<keyword evidence="2" id="KW-0812">Transmembrane</keyword>
<dbReference type="AlphaFoldDB" id="A0A836A7U8"/>
<keyword evidence="2" id="KW-0472">Membrane</keyword>
<feature type="transmembrane region" description="Helical" evidence="2">
    <location>
        <begin position="30"/>
        <end position="50"/>
    </location>
</feature>
<evidence type="ECO:0000256" key="1">
    <source>
        <dbReference type="SAM" id="MobiDB-lite"/>
    </source>
</evidence>
<feature type="region of interest" description="Disordered" evidence="1">
    <location>
        <begin position="1"/>
        <end position="28"/>
    </location>
</feature>
<gene>
    <name evidence="3" type="ORF">JEQ12_016141</name>
</gene>
<dbReference type="EMBL" id="JAEMGP010000005">
    <property type="protein sequence ID" value="KAG5208576.1"/>
    <property type="molecule type" value="Genomic_DNA"/>
</dbReference>
<reference evidence="3 4" key="1">
    <citation type="submission" date="2020-12" db="EMBL/GenBank/DDBJ databases">
        <title>De novo assembly of Tibetan sheep genome.</title>
        <authorList>
            <person name="Li X."/>
        </authorList>
    </citation>
    <scope>NUCLEOTIDE SEQUENCE [LARGE SCALE GENOMIC DNA]</scope>
    <source>
        <tissue evidence="3">Heart</tissue>
    </source>
</reference>
<dbReference type="SUPFAM" id="SSF81321">
    <property type="entry name" value="Family A G protein-coupled receptor-like"/>
    <property type="match status" value="1"/>
</dbReference>
<proteinExistence type="predicted"/>
<evidence type="ECO:0000313" key="4">
    <source>
        <dbReference type="Proteomes" id="UP000664991"/>
    </source>
</evidence>
<keyword evidence="2" id="KW-1133">Transmembrane helix</keyword>
<feature type="compositionally biased region" description="Basic and acidic residues" evidence="1">
    <location>
        <begin position="1"/>
        <end position="19"/>
    </location>
</feature>
<sequence>MQRGEPKQLHEKREDEGRQPKGPQSLEGDTLMGITYTVLTPFLSPIIFSLRNKELKIAMKKTFLSKLYPEKI</sequence>